<dbReference type="EMBL" id="LAZL01000031">
    <property type="protein sequence ID" value="KMT64095.1"/>
    <property type="molecule type" value="Genomic_DNA"/>
</dbReference>
<keyword evidence="3" id="KW-1185">Reference proteome</keyword>
<dbReference type="OrthoDB" id="5600508at2"/>
<evidence type="ECO:0000313" key="2">
    <source>
        <dbReference type="EMBL" id="KMT64095.1"/>
    </source>
</evidence>
<evidence type="ECO:0000259" key="1">
    <source>
        <dbReference type="Pfam" id="PF10881"/>
    </source>
</evidence>
<proteinExistence type="predicted"/>
<gene>
    <name evidence="2" type="ORF">XM47_16045</name>
</gene>
<dbReference type="AlphaFoldDB" id="A0A0J8GMS2"/>
<reference evidence="2 3" key="1">
    <citation type="submission" date="2015-04" db="EMBL/GenBank/DDBJ databases">
        <title>Draft Genome Sequence of the Novel Agar-Digesting Marine Bacterium Q1.</title>
        <authorList>
            <person name="Li Y."/>
            <person name="Li D."/>
            <person name="Chen G."/>
            <person name="Du Z."/>
        </authorList>
    </citation>
    <scope>NUCLEOTIDE SEQUENCE [LARGE SCALE GENOMIC DNA]</scope>
    <source>
        <strain evidence="2 3">Q1</strain>
    </source>
</reference>
<dbReference type="Pfam" id="PF10881">
    <property type="entry name" value="DUF2726"/>
    <property type="match status" value="1"/>
</dbReference>
<dbReference type="STRING" id="1513271.XM47_16045"/>
<comment type="caution">
    <text evidence="2">The sequence shown here is derived from an EMBL/GenBank/DDBJ whole genome shotgun (WGS) entry which is preliminary data.</text>
</comment>
<sequence length="200" mass="22475">MELVVVIMMIILLMVAAVSLKMTQSGAPFPYQKKNALFTEPERAFMLKLEHAVGDQYRIVNRVRLSDLVTVRTGTDKRSEQNAKVKAASKMLDFVLIDRNTLEPIAAIDLVNMESKTGYKTKQDWFVKGALDTVNLPHIRIKLKAGYKSSEIRECLASKIKNQQLSPLNVRKVKPKGLTRPIGNMLTKHINEQADRAAVA</sequence>
<dbReference type="RefSeq" id="WP_048694780.1">
    <property type="nucleotide sequence ID" value="NZ_KQ130503.1"/>
</dbReference>
<evidence type="ECO:0000313" key="3">
    <source>
        <dbReference type="Proteomes" id="UP000037600"/>
    </source>
</evidence>
<name>A0A0J8GMS2_9ALTE</name>
<dbReference type="Proteomes" id="UP000037600">
    <property type="component" value="Unassembled WGS sequence"/>
</dbReference>
<dbReference type="InterPro" id="IPR014538">
    <property type="entry name" value="UCP028063_topo_Znf"/>
</dbReference>
<dbReference type="InterPro" id="IPR024402">
    <property type="entry name" value="DUF2726"/>
</dbReference>
<feature type="domain" description="DUF2726" evidence="1">
    <location>
        <begin position="35"/>
        <end position="156"/>
    </location>
</feature>
<protein>
    <submittedName>
        <fullName evidence="2">QueD like protein</fullName>
    </submittedName>
</protein>
<organism evidence="2 3">
    <name type="scientific">Catenovulum maritimum</name>
    <dbReference type="NCBI Taxonomy" id="1513271"/>
    <lineage>
        <taxon>Bacteria</taxon>
        <taxon>Pseudomonadati</taxon>
        <taxon>Pseudomonadota</taxon>
        <taxon>Gammaproteobacteria</taxon>
        <taxon>Alteromonadales</taxon>
        <taxon>Alteromonadaceae</taxon>
        <taxon>Catenovulum</taxon>
    </lineage>
</organism>
<accession>A0A0J8GMS2</accession>
<dbReference type="PIRSF" id="PIRSF028063">
    <property type="entry name" value="UCP028063"/>
    <property type="match status" value="1"/>
</dbReference>